<dbReference type="GO" id="GO:0009097">
    <property type="term" value="P:isoleucine biosynthetic process"/>
    <property type="evidence" value="ECO:0007669"/>
    <property type="project" value="TreeGrafter"/>
</dbReference>
<sequence length="556" mass="58571">MSDHVEGAWAAVLEVLRQHGVRTLFGLPGDDLELLSALERAAEPPRLVLCRDQRNALFMATGQALHTGSVAVAVIGKGPAVTNATTGLLEATCSRAPVVLVGAGTDVKHRGARAFQELDQVSALAPLTKWAHRVDHPDRLVPALRRALLVATQGAPGPVYLEVPDHLLTAEVLVRGAGPVVSGPTGSAVVPEPVRASRRPLLLVGGGMRHRNGDRVVERLAERLGAAVFSTASGRGAVDEDHPHFLGLSGLYAAPATAPLWSTVDCVVSLGSRLEETATFGWPEPIGDSVPVVQLNVDGAEFSADFSGPCLTGDAAATVEHWLAGDLGTAASRAEWAGLVTSTRQRVLADHRAELARLAGSDEPLRVPEVLAAVQRTVPADRVLVQENGLQDMWSYFFPNYRCGRDGGSVVPSEQTSLGFGAAAAAGVKVADPHRPVLALVGDGAFTLFSSDLRTLVQERIGVCYLVLRNGGYGWLQQQAEQHDPPLSGFCFTRDEGPLVRTPGVHHAVVQRRDALVAALSEAVRVAADGTPSVVEVPVSLDDSALRPDGDFGTAH</sequence>
<dbReference type="Gene3D" id="3.40.50.970">
    <property type="match status" value="2"/>
</dbReference>
<dbReference type="PANTHER" id="PTHR18968:SF167">
    <property type="entry name" value="ACETOLACTATE SYNTHASE LARGE SUBUNIT ILVB2-RELATED"/>
    <property type="match status" value="1"/>
</dbReference>
<dbReference type="SUPFAM" id="SSF52467">
    <property type="entry name" value="DHS-like NAD/FAD-binding domain"/>
    <property type="match status" value="1"/>
</dbReference>
<comment type="caution">
    <text evidence="7">The sequence shown here is derived from an EMBL/GenBank/DDBJ whole genome shotgun (WGS) entry which is preliminary data.</text>
</comment>
<dbReference type="GO" id="GO:0009099">
    <property type="term" value="P:L-valine biosynthetic process"/>
    <property type="evidence" value="ECO:0007669"/>
    <property type="project" value="TreeGrafter"/>
</dbReference>
<evidence type="ECO:0000256" key="1">
    <source>
        <dbReference type="ARBA" id="ARBA00007812"/>
    </source>
</evidence>
<dbReference type="InterPro" id="IPR012000">
    <property type="entry name" value="Thiamin_PyroP_enz_cen_dom"/>
</dbReference>
<dbReference type="Pfam" id="PF00205">
    <property type="entry name" value="TPP_enzyme_M"/>
    <property type="match status" value="1"/>
</dbReference>
<dbReference type="GO" id="GO:0003984">
    <property type="term" value="F:acetolactate synthase activity"/>
    <property type="evidence" value="ECO:0007669"/>
    <property type="project" value="UniProtKB-EC"/>
</dbReference>
<dbReference type="InterPro" id="IPR045229">
    <property type="entry name" value="TPP_enz"/>
</dbReference>
<dbReference type="Proteomes" id="UP000587002">
    <property type="component" value="Unassembled WGS sequence"/>
</dbReference>
<dbReference type="InterPro" id="IPR029035">
    <property type="entry name" value="DHS-like_NAD/FAD-binding_dom"/>
</dbReference>
<evidence type="ECO:0000259" key="5">
    <source>
        <dbReference type="Pfam" id="PF02775"/>
    </source>
</evidence>
<dbReference type="Gene3D" id="3.40.50.1220">
    <property type="entry name" value="TPP-binding domain"/>
    <property type="match status" value="1"/>
</dbReference>
<proteinExistence type="inferred from homology"/>
<evidence type="ECO:0000256" key="3">
    <source>
        <dbReference type="RuleBase" id="RU362132"/>
    </source>
</evidence>
<evidence type="ECO:0000259" key="6">
    <source>
        <dbReference type="Pfam" id="PF02776"/>
    </source>
</evidence>
<dbReference type="GO" id="GO:0030976">
    <property type="term" value="F:thiamine pyrophosphate binding"/>
    <property type="evidence" value="ECO:0007669"/>
    <property type="project" value="InterPro"/>
</dbReference>
<dbReference type="AlphaFoldDB" id="A0A853AGT4"/>
<dbReference type="CDD" id="cd07035">
    <property type="entry name" value="TPP_PYR_POX_like"/>
    <property type="match status" value="1"/>
</dbReference>
<dbReference type="Pfam" id="PF02776">
    <property type="entry name" value="TPP_enzyme_N"/>
    <property type="match status" value="1"/>
</dbReference>
<dbReference type="PANTHER" id="PTHR18968">
    <property type="entry name" value="THIAMINE PYROPHOSPHATE ENZYMES"/>
    <property type="match status" value="1"/>
</dbReference>
<feature type="domain" description="Thiamine pyrophosphate enzyme central" evidence="4">
    <location>
        <begin position="195"/>
        <end position="319"/>
    </location>
</feature>
<evidence type="ECO:0000256" key="2">
    <source>
        <dbReference type="ARBA" id="ARBA00023052"/>
    </source>
</evidence>
<gene>
    <name evidence="7" type="ORF">HNR68_000939</name>
</gene>
<evidence type="ECO:0000259" key="4">
    <source>
        <dbReference type="Pfam" id="PF00205"/>
    </source>
</evidence>
<comment type="similarity">
    <text evidence="1 3">Belongs to the TPP enzyme family.</text>
</comment>
<dbReference type="RefSeq" id="WP_179717992.1">
    <property type="nucleotide sequence ID" value="NZ_BAABFH010000001.1"/>
</dbReference>
<dbReference type="InterPro" id="IPR012001">
    <property type="entry name" value="Thiamin_PyroP_enz_TPP-bd_dom"/>
</dbReference>
<name>A0A853AGT4_9PSEU</name>
<keyword evidence="8" id="KW-1185">Reference proteome</keyword>
<dbReference type="InterPro" id="IPR011766">
    <property type="entry name" value="TPP_enzyme_TPP-bd"/>
</dbReference>
<reference evidence="7 8" key="1">
    <citation type="submission" date="2020-07" db="EMBL/GenBank/DDBJ databases">
        <title>Sequencing the genomes of 1000 actinobacteria strains.</title>
        <authorList>
            <person name="Klenk H.-P."/>
        </authorList>
    </citation>
    <scope>NUCLEOTIDE SEQUENCE [LARGE SCALE GENOMIC DNA]</scope>
    <source>
        <strain evidence="7 8">DSM 44065</strain>
    </source>
</reference>
<protein>
    <submittedName>
        <fullName evidence="7">Acetolactate synthase-1/2/3 large subunit</fullName>
        <ecNumber evidence="7">2.2.1.6</ecNumber>
    </submittedName>
</protein>
<evidence type="ECO:0000313" key="8">
    <source>
        <dbReference type="Proteomes" id="UP000587002"/>
    </source>
</evidence>
<feature type="domain" description="Thiamine pyrophosphate enzyme N-terminal TPP-binding" evidence="6">
    <location>
        <begin position="11"/>
        <end position="122"/>
    </location>
</feature>
<dbReference type="GO" id="GO:0050660">
    <property type="term" value="F:flavin adenine dinucleotide binding"/>
    <property type="evidence" value="ECO:0007669"/>
    <property type="project" value="TreeGrafter"/>
</dbReference>
<accession>A0A853AGT4</accession>
<dbReference type="InterPro" id="IPR029061">
    <property type="entry name" value="THDP-binding"/>
</dbReference>
<dbReference type="GO" id="GO:0005948">
    <property type="term" value="C:acetolactate synthase complex"/>
    <property type="evidence" value="ECO:0007669"/>
    <property type="project" value="TreeGrafter"/>
</dbReference>
<feature type="domain" description="Thiamine pyrophosphate enzyme TPP-binding" evidence="5">
    <location>
        <begin position="401"/>
        <end position="537"/>
    </location>
</feature>
<dbReference type="Pfam" id="PF02775">
    <property type="entry name" value="TPP_enzyme_C"/>
    <property type="match status" value="1"/>
</dbReference>
<organism evidence="7 8">
    <name type="scientific">Saccharopolyspora hordei</name>
    <dbReference type="NCBI Taxonomy" id="1838"/>
    <lineage>
        <taxon>Bacteria</taxon>
        <taxon>Bacillati</taxon>
        <taxon>Actinomycetota</taxon>
        <taxon>Actinomycetes</taxon>
        <taxon>Pseudonocardiales</taxon>
        <taxon>Pseudonocardiaceae</taxon>
        <taxon>Saccharopolyspora</taxon>
    </lineage>
</organism>
<dbReference type="GO" id="GO:0000287">
    <property type="term" value="F:magnesium ion binding"/>
    <property type="evidence" value="ECO:0007669"/>
    <property type="project" value="InterPro"/>
</dbReference>
<dbReference type="EMBL" id="JACCFJ010000001">
    <property type="protein sequence ID" value="NYI82309.1"/>
    <property type="molecule type" value="Genomic_DNA"/>
</dbReference>
<dbReference type="SUPFAM" id="SSF52518">
    <property type="entry name" value="Thiamin diphosphate-binding fold (THDP-binding)"/>
    <property type="match status" value="2"/>
</dbReference>
<dbReference type="EC" id="2.2.1.6" evidence="7"/>
<keyword evidence="7" id="KW-0808">Transferase</keyword>
<evidence type="ECO:0000313" key="7">
    <source>
        <dbReference type="EMBL" id="NYI82309.1"/>
    </source>
</evidence>
<keyword evidence="2 3" id="KW-0786">Thiamine pyrophosphate</keyword>
<dbReference type="CDD" id="cd00568">
    <property type="entry name" value="TPP_enzymes"/>
    <property type="match status" value="1"/>
</dbReference>